<dbReference type="RefSeq" id="WP_114382937.1">
    <property type="nucleotide sequence ID" value="NZ_QPJD01000017.1"/>
</dbReference>
<dbReference type="Proteomes" id="UP000252415">
    <property type="component" value="Unassembled WGS sequence"/>
</dbReference>
<keyword evidence="2" id="KW-1185">Reference proteome</keyword>
<dbReference type="AlphaFoldDB" id="A0A368VLG7"/>
<sequence>MEKTIYEIRYNDWFRVRMESEREPMEEIEFVKAALEAVMADIVFRVRDHSGTMGDTETLWRWICTQIGFALQKTALAPNSEQGPLDTVISVVSRLKGETK</sequence>
<comment type="caution">
    <text evidence="1">The sequence shown here is derived from an EMBL/GenBank/DDBJ whole genome shotgun (WGS) entry which is preliminary data.</text>
</comment>
<dbReference type="EMBL" id="QPJD01000017">
    <property type="protein sequence ID" value="RCW42368.1"/>
    <property type="molecule type" value="Genomic_DNA"/>
</dbReference>
<accession>A0A368VLG7</accession>
<reference evidence="1 2" key="1">
    <citation type="submission" date="2018-07" db="EMBL/GenBank/DDBJ databases">
        <title>Genomic Encyclopedia of Type Strains, Phase III (KMG-III): the genomes of soil and plant-associated and newly described type strains.</title>
        <authorList>
            <person name="Whitman W."/>
        </authorList>
    </citation>
    <scope>NUCLEOTIDE SEQUENCE [LARGE SCALE GENOMIC DNA]</scope>
    <source>
        <strain evidence="1 2">CECT 7506</strain>
    </source>
</reference>
<name>A0A368VLG7_9BACL</name>
<evidence type="ECO:0000313" key="1">
    <source>
        <dbReference type="EMBL" id="RCW42368.1"/>
    </source>
</evidence>
<evidence type="ECO:0000313" key="2">
    <source>
        <dbReference type="Proteomes" id="UP000252415"/>
    </source>
</evidence>
<gene>
    <name evidence="1" type="ORF">DFP97_11792</name>
</gene>
<organism evidence="1 2">
    <name type="scientific">Paenibacillus prosopidis</name>
    <dbReference type="NCBI Taxonomy" id="630520"/>
    <lineage>
        <taxon>Bacteria</taxon>
        <taxon>Bacillati</taxon>
        <taxon>Bacillota</taxon>
        <taxon>Bacilli</taxon>
        <taxon>Bacillales</taxon>
        <taxon>Paenibacillaceae</taxon>
        <taxon>Paenibacillus</taxon>
    </lineage>
</organism>
<protein>
    <submittedName>
        <fullName evidence="1">Uncharacterized protein</fullName>
    </submittedName>
</protein>
<proteinExistence type="predicted"/>
<dbReference type="OrthoDB" id="9934117at2"/>